<protein>
    <submittedName>
        <fullName evidence="1">Uncharacterized protein</fullName>
    </submittedName>
</protein>
<evidence type="ECO:0000313" key="1">
    <source>
        <dbReference type="EMBL" id="KAJ8116423.1"/>
    </source>
</evidence>
<name>A0ACC2IMP1_9PLEO</name>
<organism evidence="1 2">
    <name type="scientific">Boeremia exigua</name>
    <dbReference type="NCBI Taxonomy" id="749465"/>
    <lineage>
        <taxon>Eukaryota</taxon>
        <taxon>Fungi</taxon>
        <taxon>Dikarya</taxon>
        <taxon>Ascomycota</taxon>
        <taxon>Pezizomycotina</taxon>
        <taxon>Dothideomycetes</taxon>
        <taxon>Pleosporomycetidae</taxon>
        <taxon>Pleosporales</taxon>
        <taxon>Pleosporineae</taxon>
        <taxon>Didymellaceae</taxon>
        <taxon>Boeremia</taxon>
    </lineage>
</organism>
<keyword evidence="2" id="KW-1185">Reference proteome</keyword>
<sequence>MLQCYVFFVQHPLNSVGRADFAVLARSRSEGFAAESNHAGCSPPSTLLAACRDQDPLPAGLAVCAQGSRCPGGLFDIAELCKAHGVVAAQPKSTASPPAFRRVWGSKITLAGCSFPVLNIALCALAPITCPEAELRRPQRVCLAKS</sequence>
<evidence type="ECO:0000313" key="2">
    <source>
        <dbReference type="Proteomes" id="UP001153331"/>
    </source>
</evidence>
<dbReference type="Proteomes" id="UP001153331">
    <property type="component" value="Unassembled WGS sequence"/>
</dbReference>
<comment type="caution">
    <text evidence="1">The sequence shown here is derived from an EMBL/GenBank/DDBJ whole genome shotgun (WGS) entry which is preliminary data.</text>
</comment>
<proteinExistence type="predicted"/>
<reference evidence="1" key="1">
    <citation type="submission" date="2022-11" db="EMBL/GenBank/DDBJ databases">
        <title>Genome Sequence of Boeremia exigua.</title>
        <authorList>
            <person name="Buettner E."/>
        </authorList>
    </citation>
    <scope>NUCLEOTIDE SEQUENCE</scope>
    <source>
        <strain evidence="1">CU02</strain>
    </source>
</reference>
<dbReference type="EMBL" id="JAPHNI010000095">
    <property type="protein sequence ID" value="KAJ8116423.1"/>
    <property type="molecule type" value="Genomic_DNA"/>
</dbReference>
<accession>A0ACC2IMP1</accession>
<gene>
    <name evidence="1" type="ORF">OPT61_g2157</name>
</gene>